<dbReference type="InterPro" id="IPR004843">
    <property type="entry name" value="Calcineurin-like_PHP"/>
</dbReference>
<protein>
    <recommendedName>
        <fullName evidence="3 4">Nuclease SbcCD subunit D</fullName>
    </recommendedName>
</protein>
<keyword evidence="4" id="KW-0540">Nuclease</keyword>
<evidence type="ECO:0000256" key="4">
    <source>
        <dbReference type="RuleBase" id="RU363069"/>
    </source>
</evidence>
<organism evidence="7">
    <name type="scientific">Microbacterium sp. A8/3-1</name>
    <dbReference type="NCBI Taxonomy" id="3160749"/>
    <lineage>
        <taxon>Bacteria</taxon>
        <taxon>Bacillati</taxon>
        <taxon>Actinomycetota</taxon>
        <taxon>Actinomycetes</taxon>
        <taxon>Micrococcales</taxon>
        <taxon>Microbacteriaceae</taxon>
        <taxon>Microbacterium</taxon>
    </lineage>
</organism>
<feature type="domain" description="Calcineurin-like phosphoesterase" evidence="5">
    <location>
        <begin position="1"/>
        <end position="118"/>
    </location>
</feature>
<evidence type="ECO:0000313" key="7">
    <source>
        <dbReference type="EMBL" id="XBX80283.1"/>
    </source>
</evidence>
<dbReference type="InterPro" id="IPR029052">
    <property type="entry name" value="Metallo-depent_PP-like"/>
</dbReference>
<dbReference type="Pfam" id="PF12320">
    <property type="entry name" value="SbcD_C"/>
    <property type="match status" value="1"/>
</dbReference>
<evidence type="ECO:0000256" key="1">
    <source>
        <dbReference type="ARBA" id="ARBA00010555"/>
    </source>
</evidence>
<evidence type="ECO:0000259" key="5">
    <source>
        <dbReference type="Pfam" id="PF00149"/>
    </source>
</evidence>
<dbReference type="InterPro" id="IPR026843">
    <property type="entry name" value="SbcD_C"/>
</dbReference>
<dbReference type="GO" id="GO:0004519">
    <property type="term" value="F:endonuclease activity"/>
    <property type="evidence" value="ECO:0007669"/>
    <property type="project" value="UniProtKB-KW"/>
</dbReference>
<dbReference type="PANTHER" id="PTHR30337">
    <property type="entry name" value="COMPONENT OF ATP-DEPENDENT DSDNA EXONUCLEASE"/>
    <property type="match status" value="1"/>
</dbReference>
<comment type="subunit">
    <text evidence="2 4">Heterodimer of SbcC and SbcD.</text>
</comment>
<dbReference type="GO" id="GO:0008408">
    <property type="term" value="F:3'-5' exonuclease activity"/>
    <property type="evidence" value="ECO:0007669"/>
    <property type="project" value="InterPro"/>
</dbReference>
<name>A0AAU7W4C0_9MICO</name>
<keyword evidence="4" id="KW-0378">Hydrolase</keyword>
<gene>
    <name evidence="4" type="primary">sbcD</name>
    <name evidence="7" type="ORF">ABS642_09385</name>
</gene>
<feature type="domain" description="Nuclease SbcCD subunit D C-terminal" evidence="6">
    <location>
        <begin position="271"/>
        <end position="337"/>
    </location>
</feature>
<dbReference type="InterPro" id="IPR004593">
    <property type="entry name" value="SbcD"/>
</dbReference>
<dbReference type="PANTHER" id="PTHR30337:SF0">
    <property type="entry name" value="NUCLEASE SBCCD SUBUNIT D"/>
    <property type="match status" value="1"/>
</dbReference>
<comment type="function">
    <text evidence="4">SbcCD cleaves DNA hairpin structures. These structures can inhibit DNA replication and are intermediates in certain DNA recombination reactions. The complex acts as a 3'-&gt;5' double strand exonuclease that can open hairpins. It also has a 5' single-strand endonuclease activity.</text>
</comment>
<keyword evidence="4" id="KW-0233">DNA recombination</keyword>
<evidence type="ECO:0000256" key="2">
    <source>
        <dbReference type="ARBA" id="ARBA00011322"/>
    </source>
</evidence>
<sequence>MRILHTSDWHIGRTFHGHSTMDALAEVLAALTAQVQENAVDVVVVAGDVFDSATPSGPAYTLLGDALVALHETGARVIMTSGNHDSAARLGFQARLLRDGIHVLTDPLAVGEPITIADADGPVHFFGIPYLEPAIVRQHWPEGDAEGRQLRTQAQTMAHAMHLVRVGMAQHSGRSVAIAHCFAAGVDATIGLEREVRQGGLDVVPLSVFDGPDYVALGHIHGRQQISERVRYAGAPLHYSFGEQHKPRGSWLVDLDADGLAGVEWLELPVPRRLVTLTGPLEEILSEANVAAHIDDWVCAIYTDAAPQAEPMRRLRESFPFCAMVQHQPEVVAEERERSYSQRLRAAVTDAERIDAFLEHVRAGQGPTETESRLIRAVLDDRVRAEALV</sequence>
<dbReference type="GO" id="GO:0006310">
    <property type="term" value="P:DNA recombination"/>
    <property type="evidence" value="ECO:0007669"/>
    <property type="project" value="UniProtKB-KW"/>
</dbReference>
<dbReference type="AlphaFoldDB" id="A0AAU7W4C0"/>
<dbReference type="RefSeq" id="WP_350353111.1">
    <property type="nucleotide sequence ID" value="NZ_CP158357.1"/>
</dbReference>
<dbReference type="InterPro" id="IPR050535">
    <property type="entry name" value="DNA_Repair-Maintenance_Comp"/>
</dbReference>
<dbReference type="Gene3D" id="3.60.21.10">
    <property type="match status" value="1"/>
</dbReference>
<dbReference type="NCBIfam" id="TIGR00619">
    <property type="entry name" value="sbcd"/>
    <property type="match status" value="1"/>
</dbReference>
<dbReference type="GO" id="GO:0006260">
    <property type="term" value="P:DNA replication"/>
    <property type="evidence" value="ECO:0007669"/>
    <property type="project" value="UniProtKB-KW"/>
</dbReference>
<dbReference type="Pfam" id="PF00149">
    <property type="entry name" value="Metallophos"/>
    <property type="match status" value="1"/>
</dbReference>
<accession>A0AAU7W4C0</accession>
<evidence type="ECO:0000259" key="6">
    <source>
        <dbReference type="Pfam" id="PF12320"/>
    </source>
</evidence>
<dbReference type="SUPFAM" id="SSF56300">
    <property type="entry name" value="Metallo-dependent phosphatases"/>
    <property type="match status" value="1"/>
</dbReference>
<keyword evidence="4" id="KW-0255">Endonuclease</keyword>
<keyword evidence="4 7" id="KW-0269">Exonuclease</keyword>
<comment type="similarity">
    <text evidence="1 4">Belongs to the SbcD family.</text>
</comment>
<keyword evidence="4" id="KW-0235">DNA replication</keyword>
<evidence type="ECO:0000256" key="3">
    <source>
        <dbReference type="ARBA" id="ARBA00013365"/>
    </source>
</evidence>
<reference evidence="7" key="1">
    <citation type="submission" date="2024-06" db="EMBL/GenBank/DDBJ databases">
        <title>Draft genome sequence of Microbacterium sp. strain A8/3-1, isolated from Oxytropis tragacanthoides Fisch. ex DC. Root nodules in the Altai region of Russia.</title>
        <authorList>
            <person name="Sazanova A."/>
            <person name="Guro P."/>
            <person name="Kuznetsova I."/>
            <person name="Belimov A."/>
            <person name="Safronova V."/>
        </authorList>
    </citation>
    <scope>NUCLEOTIDE SEQUENCE</scope>
    <source>
        <strain evidence="7">A8/3-1</strain>
    </source>
</reference>
<proteinExistence type="inferred from homology"/>
<dbReference type="EMBL" id="CP158357">
    <property type="protein sequence ID" value="XBX80283.1"/>
    <property type="molecule type" value="Genomic_DNA"/>
</dbReference>